<protein>
    <recommendedName>
        <fullName evidence="1">CRAL-TRIO domain-containing protein</fullName>
    </recommendedName>
</protein>
<dbReference type="SMART" id="SM00516">
    <property type="entry name" value="SEC14"/>
    <property type="match status" value="1"/>
</dbReference>
<gene>
    <name evidence="2" type="ORF">PGLA1383_LOCUS32267</name>
</gene>
<dbReference type="Gene3D" id="3.40.525.10">
    <property type="entry name" value="CRAL-TRIO lipid binding domain"/>
    <property type="match status" value="1"/>
</dbReference>
<dbReference type="Proteomes" id="UP000654075">
    <property type="component" value="Unassembled WGS sequence"/>
</dbReference>
<name>A0A813FK41_POLGL</name>
<dbReference type="SUPFAM" id="SSF52087">
    <property type="entry name" value="CRAL/TRIO domain"/>
    <property type="match status" value="1"/>
</dbReference>
<dbReference type="SUPFAM" id="SSF46938">
    <property type="entry name" value="CRAL/TRIO N-terminal domain"/>
    <property type="match status" value="1"/>
</dbReference>
<dbReference type="OrthoDB" id="446100at2759"/>
<dbReference type="InterPro" id="IPR036273">
    <property type="entry name" value="CRAL/TRIO_N_dom_sf"/>
</dbReference>
<dbReference type="PROSITE" id="PS50191">
    <property type="entry name" value="CRAL_TRIO"/>
    <property type="match status" value="1"/>
</dbReference>
<dbReference type="PANTHER" id="PTHR23324">
    <property type="entry name" value="SEC14 RELATED PROTEIN"/>
    <property type="match status" value="1"/>
</dbReference>
<dbReference type="Pfam" id="PF00650">
    <property type="entry name" value="CRAL_TRIO"/>
    <property type="match status" value="1"/>
</dbReference>
<evidence type="ECO:0000259" key="1">
    <source>
        <dbReference type="PROSITE" id="PS50191"/>
    </source>
</evidence>
<reference evidence="2" key="1">
    <citation type="submission" date="2021-02" db="EMBL/GenBank/DDBJ databases">
        <authorList>
            <person name="Dougan E. K."/>
            <person name="Rhodes N."/>
            <person name="Thang M."/>
            <person name="Chan C."/>
        </authorList>
    </citation>
    <scope>NUCLEOTIDE SEQUENCE</scope>
</reference>
<accession>A0A813FK41</accession>
<keyword evidence="3" id="KW-1185">Reference proteome</keyword>
<organism evidence="2 3">
    <name type="scientific">Polarella glacialis</name>
    <name type="common">Dinoflagellate</name>
    <dbReference type="NCBI Taxonomy" id="89957"/>
    <lineage>
        <taxon>Eukaryota</taxon>
        <taxon>Sar</taxon>
        <taxon>Alveolata</taxon>
        <taxon>Dinophyceae</taxon>
        <taxon>Suessiales</taxon>
        <taxon>Suessiaceae</taxon>
        <taxon>Polarella</taxon>
    </lineage>
</organism>
<sequence length="296" mass="32159">MATAGVPPETAEGVAKLAAMLGVVGEEPLSDPMTLWRFYSARDGNISAAAAMYKETVEWRARFSIESVMKSHGSGEVYSRDGSRASRDPSKWEWRRHASITPEAALAERYGFSGRLEKLATDGSPVAVWRLGQADVAGYAREGLLEVMERAFAAHLEDMLQCARSASHRSCRIIRCRMIIDAQGISAAALWHRKVIQRIISLGKAYFPEINASVTIVNAPAVFARLWVMVRSQLTPVMRRKICIVGSDFETGLLEHSGLQLADLPAFLGGTAADTDICAAEPVPDGVGRAGHFPST</sequence>
<comment type="caution">
    <text evidence="2">The sequence shown here is derived from an EMBL/GenBank/DDBJ whole genome shotgun (WGS) entry which is preliminary data.</text>
</comment>
<evidence type="ECO:0000313" key="3">
    <source>
        <dbReference type="Proteomes" id="UP000654075"/>
    </source>
</evidence>
<proteinExistence type="predicted"/>
<dbReference type="InterPro" id="IPR051064">
    <property type="entry name" value="SEC14/CRAL-TRIO_domain"/>
</dbReference>
<dbReference type="AlphaFoldDB" id="A0A813FK41"/>
<dbReference type="GO" id="GO:0005737">
    <property type="term" value="C:cytoplasm"/>
    <property type="evidence" value="ECO:0007669"/>
    <property type="project" value="TreeGrafter"/>
</dbReference>
<dbReference type="InterPro" id="IPR036865">
    <property type="entry name" value="CRAL-TRIO_dom_sf"/>
</dbReference>
<dbReference type="EMBL" id="CAJNNV010025447">
    <property type="protein sequence ID" value="CAE8614546.1"/>
    <property type="molecule type" value="Genomic_DNA"/>
</dbReference>
<evidence type="ECO:0000313" key="2">
    <source>
        <dbReference type="EMBL" id="CAE8614546.1"/>
    </source>
</evidence>
<dbReference type="PANTHER" id="PTHR23324:SF83">
    <property type="entry name" value="SEC14-LIKE PROTEIN 2"/>
    <property type="match status" value="1"/>
</dbReference>
<feature type="domain" description="CRAL-TRIO" evidence="1">
    <location>
        <begin position="103"/>
        <end position="276"/>
    </location>
</feature>
<dbReference type="InterPro" id="IPR001251">
    <property type="entry name" value="CRAL-TRIO_dom"/>
</dbReference>
<dbReference type="CDD" id="cd00170">
    <property type="entry name" value="SEC14"/>
    <property type="match status" value="1"/>
</dbReference>